<accession>A0A502HPP4</accession>
<dbReference type="AlphaFoldDB" id="A0A502HPP4"/>
<evidence type="ECO:0000313" key="3">
    <source>
        <dbReference type="EMBL" id="TPG75372.1"/>
    </source>
</evidence>
<reference evidence="3 4" key="1">
    <citation type="journal article" date="2019" name="Environ. Microbiol.">
        <title>Species interactions and distinct microbial communities in high Arctic permafrost affected cryosols are associated with the CH4 and CO2 gas fluxes.</title>
        <authorList>
            <person name="Altshuler I."/>
            <person name="Hamel J."/>
            <person name="Turney S."/>
            <person name="Magnuson E."/>
            <person name="Levesque R."/>
            <person name="Greer C."/>
            <person name="Whyte L.G."/>
        </authorList>
    </citation>
    <scope>NUCLEOTIDE SEQUENCE [LARGE SCALE GENOMIC DNA]</scope>
    <source>
        <strain evidence="3 4">E3</strain>
    </source>
</reference>
<proteinExistence type="predicted"/>
<keyword evidence="2" id="KW-0732">Signal</keyword>
<name>A0A502HPP4_9PSED</name>
<protein>
    <recommendedName>
        <fullName evidence="5">DUF5666 domain-containing protein</fullName>
    </recommendedName>
</protein>
<evidence type="ECO:0008006" key="5">
    <source>
        <dbReference type="Google" id="ProtNLM"/>
    </source>
</evidence>
<feature type="region of interest" description="Disordered" evidence="1">
    <location>
        <begin position="105"/>
        <end position="124"/>
    </location>
</feature>
<dbReference type="RefSeq" id="WP_140669272.1">
    <property type="nucleotide sequence ID" value="NZ_RCZE01000010.1"/>
</dbReference>
<evidence type="ECO:0000256" key="2">
    <source>
        <dbReference type="SAM" id="SignalP"/>
    </source>
</evidence>
<dbReference type="EMBL" id="RCZE01000010">
    <property type="protein sequence ID" value="TPG75372.1"/>
    <property type="molecule type" value="Genomic_DNA"/>
</dbReference>
<dbReference type="Proteomes" id="UP000317933">
    <property type="component" value="Unassembled WGS sequence"/>
</dbReference>
<feature type="chain" id="PRO_5021203250" description="DUF5666 domain-containing protein" evidence="2">
    <location>
        <begin position="26"/>
        <end position="194"/>
    </location>
</feature>
<feature type="signal peptide" evidence="2">
    <location>
        <begin position="1"/>
        <end position="25"/>
    </location>
</feature>
<organism evidence="3 4">
    <name type="scientific">Pseudomonas arsenicoxydans</name>
    <dbReference type="NCBI Taxonomy" id="702115"/>
    <lineage>
        <taxon>Bacteria</taxon>
        <taxon>Pseudomonadati</taxon>
        <taxon>Pseudomonadota</taxon>
        <taxon>Gammaproteobacteria</taxon>
        <taxon>Pseudomonadales</taxon>
        <taxon>Pseudomonadaceae</taxon>
        <taxon>Pseudomonas</taxon>
    </lineage>
</organism>
<comment type="caution">
    <text evidence="3">The sequence shown here is derived from an EMBL/GenBank/DDBJ whole genome shotgun (WGS) entry which is preliminary data.</text>
</comment>
<evidence type="ECO:0000313" key="4">
    <source>
        <dbReference type="Proteomes" id="UP000317933"/>
    </source>
</evidence>
<gene>
    <name evidence="3" type="ORF">EAH78_21190</name>
</gene>
<sequence length="194" mass="20582">MKLHALTKAISLATLLSAVSLGAMAEDIPLAGVVLEDQLTATVVSVDAATHQVVLKGPEGKEVSVQLTDKAKNLANLKAGDLVDIKVVHAEAAYLDTDIDKGLPGSTERTGDVRAAPGSEKPAGEAYRQIQVQLKITHIDVKNHKVTFEGPKGNSKTVDVVRPEVQAKLKDLKVGQTVVVTYTDILKVHAHTKS</sequence>
<evidence type="ECO:0000256" key="1">
    <source>
        <dbReference type="SAM" id="MobiDB-lite"/>
    </source>
</evidence>